<sequence>MRYPMGSIIMLPPAVVQIVCVSALLLTSIDLVRSYTLRSSDLHPYIAGGWPWQEQMSHLEAVWCCTGMYAPQHTNLRTFASALLFFHELEVDTCDCR</sequence>
<proteinExistence type="predicted"/>
<reference evidence="1 2" key="1">
    <citation type="journal article" date="2021" name="Environ. Microbiol.">
        <title>Gene family expansions and transcriptome signatures uncover fungal adaptations to wood decay.</title>
        <authorList>
            <person name="Hage H."/>
            <person name="Miyauchi S."/>
            <person name="Viragh M."/>
            <person name="Drula E."/>
            <person name="Min B."/>
            <person name="Chaduli D."/>
            <person name="Navarro D."/>
            <person name="Favel A."/>
            <person name="Norest M."/>
            <person name="Lesage-Meessen L."/>
            <person name="Balint B."/>
            <person name="Merenyi Z."/>
            <person name="de Eugenio L."/>
            <person name="Morin E."/>
            <person name="Martinez A.T."/>
            <person name="Baldrian P."/>
            <person name="Stursova M."/>
            <person name="Martinez M.J."/>
            <person name="Novotny C."/>
            <person name="Magnuson J.K."/>
            <person name="Spatafora J.W."/>
            <person name="Maurice S."/>
            <person name="Pangilinan J."/>
            <person name="Andreopoulos W."/>
            <person name="LaButti K."/>
            <person name="Hundley H."/>
            <person name="Na H."/>
            <person name="Kuo A."/>
            <person name="Barry K."/>
            <person name="Lipzen A."/>
            <person name="Henrissat B."/>
            <person name="Riley R."/>
            <person name="Ahrendt S."/>
            <person name="Nagy L.G."/>
            <person name="Grigoriev I.V."/>
            <person name="Martin F."/>
            <person name="Rosso M.N."/>
        </authorList>
    </citation>
    <scope>NUCLEOTIDE SEQUENCE [LARGE SCALE GENOMIC DNA]</scope>
    <source>
        <strain evidence="1 2">CIRM-BRFM 1785</strain>
    </source>
</reference>
<evidence type="ECO:0000313" key="2">
    <source>
        <dbReference type="Proteomes" id="UP000814176"/>
    </source>
</evidence>
<dbReference type="EMBL" id="JADCUA010000014">
    <property type="protein sequence ID" value="KAH9834843.1"/>
    <property type="molecule type" value="Genomic_DNA"/>
</dbReference>
<evidence type="ECO:0000313" key="1">
    <source>
        <dbReference type="EMBL" id="KAH9834843.1"/>
    </source>
</evidence>
<accession>A0ABQ8KBF5</accession>
<keyword evidence="2" id="KW-1185">Reference proteome</keyword>
<gene>
    <name evidence="1" type="ORF">C8Q71DRAFT_127255</name>
</gene>
<dbReference type="GeneID" id="71997175"/>
<comment type="caution">
    <text evidence="1">The sequence shown here is derived from an EMBL/GenBank/DDBJ whole genome shotgun (WGS) entry which is preliminary data.</text>
</comment>
<evidence type="ECO:0008006" key="3">
    <source>
        <dbReference type="Google" id="ProtNLM"/>
    </source>
</evidence>
<dbReference type="Proteomes" id="UP000814176">
    <property type="component" value="Unassembled WGS sequence"/>
</dbReference>
<protein>
    <recommendedName>
        <fullName evidence="3">Secreted protein</fullName>
    </recommendedName>
</protein>
<dbReference type="RefSeq" id="XP_047777329.1">
    <property type="nucleotide sequence ID" value="XM_047916443.1"/>
</dbReference>
<name>A0ABQ8KBF5_9APHY</name>
<organism evidence="1 2">
    <name type="scientific">Rhodofomes roseus</name>
    <dbReference type="NCBI Taxonomy" id="34475"/>
    <lineage>
        <taxon>Eukaryota</taxon>
        <taxon>Fungi</taxon>
        <taxon>Dikarya</taxon>
        <taxon>Basidiomycota</taxon>
        <taxon>Agaricomycotina</taxon>
        <taxon>Agaricomycetes</taxon>
        <taxon>Polyporales</taxon>
        <taxon>Rhodofomes</taxon>
    </lineage>
</organism>